<organism evidence="1 2">
    <name type="scientific">Limosilactobacillus oris DSM 4864</name>
    <dbReference type="NCBI Taxonomy" id="1423779"/>
    <lineage>
        <taxon>Bacteria</taxon>
        <taxon>Bacillati</taxon>
        <taxon>Bacillota</taxon>
        <taxon>Bacilli</taxon>
        <taxon>Lactobacillales</taxon>
        <taxon>Lactobacillaceae</taxon>
        <taxon>Limosilactobacillus</taxon>
    </lineage>
</organism>
<proteinExistence type="predicted"/>
<accession>A0A0R1WBU6</accession>
<dbReference type="Proteomes" id="UP000050973">
    <property type="component" value="Unassembled WGS sequence"/>
</dbReference>
<dbReference type="AlphaFoldDB" id="A0A0R1WBU6"/>
<dbReference type="EMBL" id="AZGE01000013">
    <property type="protein sequence ID" value="KRM15319.1"/>
    <property type="molecule type" value="Genomic_DNA"/>
</dbReference>
<dbReference type="RefSeq" id="WP_003715760.1">
    <property type="nucleotide sequence ID" value="NZ_AZGE01000013.1"/>
</dbReference>
<name>A0A0R1WBU6_9LACO</name>
<gene>
    <name evidence="1" type="ORF">FC49_GL000442</name>
</gene>
<dbReference type="InterPro" id="IPR029058">
    <property type="entry name" value="AB_hydrolase_fold"/>
</dbReference>
<evidence type="ECO:0008006" key="3">
    <source>
        <dbReference type="Google" id="ProtNLM"/>
    </source>
</evidence>
<dbReference type="SUPFAM" id="SSF53474">
    <property type="entry name" value="alpha/beta-Hydrolases"/>
    <property type="match status" value="1"/>
</dbReference>
<reference evidence="1 2" key="1">
    <citation type="journal article" date="2015" name="Genome Announc.">
        <title>Expanding the biotechnology potential of lactobacilli through comparative genomics of 213 strains and associated genera.</title>
        <authorList>
            <person name="Sun Z."/>
            <person name="Harris H.M."/>
            <person name="McCann A."/>
            <person name="Guo C."/>
            <person name="Argimon S."/>
            <person name="Zhang W."/>
            <person name="Yang X."/>
            <person name="Jeffery I.B."/>
            <person name="Cooney J.C."/>
            <person name="Kagawa T.F."/>
            <person name="Liu W."/>
            <person name="Song Y."/>
            <person name="Salvetti E."/>
            <person name="Wrobel A."/>
            <person name="Rasinkangas P."/>
            <person name="Parkhill J."/>
            <person name="Rea M.C."/>
            <person name="O'Sullivan O."/>
            <person name="Ritari J."/>
            <person name="Douillard F.P."/>
            <person name="Paul Ross R."/>
            <person name="Yang R."/>
            <person name="Briner A.E."/>
            <person name="Felis G.E."/>
            <person name="de Vos W.M."/>
            <person name="Barrangou R."/>
            <person name="Klaenhammer T.R."/>
            <person name="Caufield P.W."/>
            <person name="Cui Y."/>
            <person name="Zhang H."/>
            <person name="O'Toole P.W."/>
        </authorList>
    </citation>
    <scope>NUCLEOTIDE SEQUENCE [LARGE SCALE GENOMIC DNA]</scope>
    <source>
        <strain evidence="1 2">DSM 4864</strain>
    </source>
</reference>
<sequence>MLFLIFFGSEDKVAPVRDSERLYDELAEKHVPADLYILKGAEYLNTKFLQLHVFKIIEKFLAENEHSYVALGSICSNNYWYN</sequence>
<dbReference type="PATRIC" id="fig|1423779.3.peg.448"/>
<comment type="caution">
    <text evidence="1">The sequence shown here is derived from an EMBL/GenBank/DDBJ whole genome shotgun (WGS) entry which is preliminary data.</text>
</comment>
<protein>
    <recommendedName>
        <fullName evidence="3">Peptidase S9 prolyl oligopeptidase catalytic domain-containing protein</fullName>
    </recommendedName>
</protein>
<dbReference type="Gene3D" id="3.40.50.1820">
    <property type="entry name" value="alpha/beta hydrolase"/>
    <property type="match status" value="1"/>
</dbReference>
<evidence type="ECO:0000313" key="2">
    <source>
        <dbReference type="Proteomes" id="UP000050973"/>
    </source>
</evidence>
<evidence type="ECO:0000313" key="1">
    <source>
        <dbReference type="EMBL" id="KRM15319.1"/>
    </source>
</evidence>